<gene>
    <name evidence="2" type="ORF">DKX38_027504</name>
</gene>
<comment type="caution">
    <text evidence="2">The sequence shown here is derived from an EMBL/GenBank/DDBJ whole genome shotgun (WGS) entry which is preliminary data.</text>
</comment>
<feature type="transmembrane region" description="Helical" evidence="1">
    <location>
        <begin position="148"/>
        <end position="168"/>
    </location>
</feature>
<dbReference type="AlphaFoldDB" id="A0A5N5JDW1"/>
<dbReference type="PANTHER" id="PTHR37263:SF2">
    <property type="entry name" value="EXPRESSED PROTEIN"/>
    <property type="match status" value="1"/>
</dbReference>
<keyword evidence="3" id="KW-1185">Reference proteome</keyword>
<keyword evidence="1" id="KW-0472">Membrane</keyword>
<name>A0A5N5JDW1_9ROSI</name>
<dbReference type="PANTHER" id="PTHR37263">
    <property type="entry name" value="EXPRESSED PROTEIN"/>
    <property type="match status" value="1"/>
</dbReference>
<protein>
    <submittedName>
        <fullName evidence="2">Uncharacterized protein</fullName>
    </submittedName>
</protein>
<organism evidence="2 3">
    <name type="scientific">Salix brachista</name>
    <dbReference type="NCBI Taxonomy" id="2182728"/>
    <lineage>
        <taxon>Eukaryota</taxon>
        <taxon>Viridiplantae</taxon>
        <taxon>Streptophyta</taxon>
        <taxon>Embryophyta</taxon>
        <taxon>Tracheophyta</taxon>
        <taxon>Spermatophyta</taxon>
        <taxon>Magnoliopsida</taxon>
        <taxon>eudicotyledons</taxon>
        <taxon>Gunneridae</taxon>
        <taxon>Pentapetalae</taxon>
        <taxon>rosids</taxon>
        <taxon>fabids</taxon>
        <taxon>Malpighiales</taxon>
        <taxon>Salicaceae</taxon>
        <taxon>Saliceae</taxon>
        <taxon>Salix</taxon>
    </lineage>
</organism>
<keyword evidence="1" id="KW-1133">Transmembrane helix</keyword>
<dbReference type="EMBL" id="VDCV01000017">
    <property type="protein sequence ID" value="KAB5516856.1"/>
    <property type="molecule type" value="Genomic_DNA"/>
</dbReference>
<keyword evidence="1" id="KW-0812">Transmembrane</keyword>
<evidence type="ECO:0000256" key="1">
    <source>
        <dbReference type="SAM" id="Phobius"/>
    </source>
</evidence>
<accession>A0A5N5JDW1</accession>
<reference evidence="3" key="1">
    <citation type="journal article" date="2019" name="Gigascience">
        <title>De novo genome assembly of the endangered Acer yangbiense, a plant species with extremely small populations endemic to Yunnan Province, China.</title>
        <authorList>
            <person name="Yang J."/>
            <person name="Wariss H.M."/>
            <person name="Tao L."/>
            <person name="Zhang R."/>
            <person name="Yun Q."/>
            <person name="Hollingsworth P."/>
            <person name="Dao Z."/>
            <person name="Luo G."/>
            <person name="Guo H."/>
            <person name="Ma Y."/>
            <person name="Sun W."/>
        </authorList>
    </citation>
    <scope>NUCLEOTIDE SEQUENCE [LARGE SCALE GENOMIC DNA]</scope>
    <source>
        <strain evidence="3">cv. br00</strain>
    </source>
</reference>
<proteinExistence type="predicted"/>
<dbReference type="Proteomes" id="UP000326939">
    <property type="component" value="Chromosome 17"/>
</dbReference>
<feature type="transmembrane region" description="Helical" evidence="1">
    <location>
        <begin position="53"/>
        <end position="71"/>
    </location>
</feature>
<evidence type="ECO:0000313" key="3">
    <source>
        <dbReference type="Proteomes" id="UP000326939"/>
    </source>
</evidence>
<evidence type="ECO:0000313" key="2">
    <source>
        <dbReference type="EMBL" id="KAB5516856.1"/>
    </source>
</evidence>
<sequence length="184" mass="21204">MHLWPTMRIRDSFKSACLKKLGWNLHIMNNEKKQRSQEARDSNQRRLLDDERFSCSSLAAIVVSVVEYGSYTSLGDANYLKFKLSLEPESKEDELKKEEPTKQEEIEKREKITTDVKEDPHKTFKARPMKSILRYFLVWKGGELAKPLAFACGFQVVGGLFSVFCMFVGRIEGAIGFHGEDFSR</sequence>